<dbReference type="EMBL" id="JAUSUU010000013">
    <property type="protein sequence ID" value="MDQ0336994.1"/>
    <property type="molecule type" value="Genomic_DNA"/>
</dbReference>
<feature type="region of interest" description="Disordered" evidence="1">
    <location>
        <begin position="21"/>
        <end position="113"/>
    </location>
</feature>
<feature type="domain" description="EF-hand" evidence="2">
    <location>
        <begin position="72"/>
        <end position="107"/>
    </location>
</feature>
<accession>A0A9X0YRE9</accession>
<protein>
    <recommendedName>
        <fullName evidence="2">EF-hand domain-containing protein</fullName>
    </recommendedName>
</protein>
<dbReference type="SUPFAM" id="SSF47473">
    <property type="entry name" value="EF-hand"/>
    <property type="match status" value="1"/>
</dbReference>
<dbReference type="Gene3D" id="1.10.238.10">
    <property type="entry name" value="EF-hand"/>
    <property type="match status" value="1"/>
</dbReference>
<evidence type="ECO:0000313" key="6">
    <source>
        <dbReference type="Proteomes" id="UP001231587"/>
    </source>
</evidence>
<dbReference type="EMBL" id="JAGGJQ010000012">
    <property type="protein sequence ID" value="MBP1841613.1"/>
    <property type="molecule type" value="Genomic_DNA"/>
</dbReference>
<proteinExistence type="predicted"/>
<sequence length="113" mass="12366">MKRILLLGAFACVFFACESKKDKKAEQQTTVEADTRKTEKAHPDRRPGGPPTFDTLLSEMDTNKDGKLAENELKGPIAESFSEIDTDGDGFVSKTELENAPKPEGGQRPPGKK</sequence>
<dbReference type="InterPro" id="IPR018247">
    <property type="entry name" value="EF_Hand_1_Ca_BS"/>
</dbReference>
<evidence type="ECO:0000313" key="5">
    <source>
        <dbReference type="Proteomes" id="UP001138672"/>
    </source>
</evidence>
<keyword evidence="6" id="KW-1185">Reference proteome</keyword>
<dbReference type="RefSeq" id="WP_057781823.1">
    <property type="nucleotide sequence ID" value="NZ_JAGGJQ010000012.1"/>
</dbReference>
<dbReference type="InterPro" id="IPR002048">
    <property type="entry name" value="EF_hand_dom"/>
</dbReference>
<dbReference type="Proteomes" id="UP001231587">
    <property type="component" value="Unassembled WGS sequence"/>
</dbReference>
<evidence type="ECO:0000313" key="4">
    <source>
        <dbReference type="EMBL" id="MDQ0336994.1"/>
    </source>
</evidence>
<dbReference type="GO" id="GO:0005509">
    <property type="term" value="F:calcium ion binding"/>
    <property type="evidence" value="ECO:0007669"/>
    <property type="project" value="InterPro"/>
</dbReference>
<feature type="compositionally biased region" description="Basic and acidic residues" evidence="1">
    <location>
        <begin position="33"/>
        <end position="47"/>
    </location>
</feature>
<organism evidence="3 5">
    <name type="scientific">Formosa algae</name>
    <dbReference type="NCBI Taxonomy" id="225843"/>
    <lineage>
        <taxon>Bacteria</taxon>
        <taxon>Pseudomonadati</taxon>
        <taxon>Bacteroidota</taxon>
        <taxon>Flavobacteriia</taxon>
        <taxon>Flavobacteriales</taxon>
        <taxon>Flavobacteriaceae</taxon>
        <taxon>Formosa</taxon>
    </lineage>
</organism>
<feature type="compositionally biased region" description="Basic and acidic residues" evidence="1">
    <location>
        <begin position="61"/>
        <end position="73"/>
    </location>
</feature>
<evidence type="ECO:0000256" key="1">
    <source>
        <dbReference type="SAM" id="MobiDB-lite"/>
    </source>
</evidence>
<dbReference type="PROSITE" id="PS00018">
    <property type="entry name" value="EF_HAND_1"/>
    <property type="match status" value="1"/>
</dbReference>
<reference evidence="3" key="1">
    <citation type="submission" date="2021-03" db="EMBL/GenBank/DDBJ databases">
        <title>Genomic Encyclopedia of Type Strains, Phase IV (KMG-IV): sequencing the most valuable type-strain genomes for metagenomic binning, comparative biology and taxonomic classification.</title>
        <authorList>
            <person name="Goeker M."/>
        </authorList>
    </citation>
    <scope>NUCLEOTIDE SEQUENCE</scope>
    <source>
        <strain evidence="3">DSM 15523</strain>
        <strain evidence="4 6">DSM 16476</strain>
    </source>
</reference>
<dbReference type="OrthoDB" id="1145220at2"/>
<dbReference type="PROSITE" id="PS51257">
    <property type="entry name" value="PROKAR_LIPOPROTEIN"/>
    <property type="match status" value="1"/>
</dbReference>
<dbReference type="PROSITE" id="PS50222">
    <property type="entry name" value="EF_HAND_2"/>
    <property type="match status" value="1"/>
</dbReference>
<evidence type="ECO:0000259" key="2">
    <source>
        <dbReference type="PROSITE" id="PS50222"/>
    </source>
</evidence>
<evidence type="ECO:0000313" key="3">
    <source>
        <dbReference type="EMBL" id="MBP1841613.1"/>
    </source>
</evidence>
<dbReference type="AlphaFoldDB" id="A0A9X0YRE9"/>
<dbReference type="Proteomes" id="UP001138672">
    <property type="component" value="Unassembled WGS sequence"/>
</dbReference>
<gene>
    <name evidence="3" type="ORF">J2Z56_003550</name>
    <name evidence="4" type="ORF">J2Z57_003455</name>
</gene>
<dbReference type="InterPro" id="IPR011992">
    <property type="entry name" value="EF-hand-dom_pair"/>
</dbReference>
<comment type="caution">
    <text evidence="3">The sequence shown here is derived from an EMBL/GenBank/DDBJ whole genome shotgun (WGS) entry which is preliminary data.</text>
</comment>
<name>A0A9X0YRE9_9FLAO</name>
<dbReference type="Pfam" id="PF13202">
    <property type="entry name" value="EF-hand_5"/>
    <property type="match status" value="2"/>
</dbReference>